<feature type="region of interest" description="Disordered" evidence="1">
    <location>
        <begin position="331"/>
        <end position="350"/>
    </location>
</feature>
<feature type="domain" description="Putative acyltransferase ACT14924-like acyltransferase" evidence="2">
    <location>
        <begin position="113"/>
        <end position="297"/>
    </location>
</feature>
<dbReference type="InParanoid" id="A0A371RIW0"/>
<dbReference type="CDD" id="cd07986">
    <property type="entry name" value="LPLAT_ACT14924-like"/>
    <property type="match status" value="1"/>
</dbReference>
<feature type="compositionally biased region" description="Basic and acidic residues" evidence="1">
    <location>
        <begin position="331"/>
        <end position="343"/>
    </location>
</feature>
<dbReference type="GO" id="GO:0016746">
    <property type="term" value="F:acyltransferase activity"/>
    <property type="evidence" value="ECO:0007669"/>
    <property type="project" value="UniProtKB-KW"/>
</dbReference>
<dbReference type="InterPro" id="IPR045746">
    <property type="entry name" value="ACT14924-like_Acyltransf_dom"/>
</dbReference>
<evidence type="ECO:0000313" key="3">
    <source>
        <dbReference type="EMBL" id="RFB05374.1"/>
    </source>
</evidence>
<dbReference type="Proteomes" id="UP000264589">
    <property type="component" value="Unassembled WGS sequence"/>
</dbReference>
<dbReference type="Pfam" id="PF19576">
    <property type="entry name" value="Acyltransf_2"/>
    <property type="match status" value="1"/>
</dbReference>
<dbReference type="EMBL" id="QUQO01000001">
    <property type="protein sequence ID" value="RFB05374.1"/>
    <property type="molecule type" value="Genomic_DNA"/>
</dbReference>
<evidence type="ECO:0000313" key="4">
    <source>
        <dbReference type="Proteomes" id="UP000264589"/>
    </source>
</evidence>
<gene>
    <name evidence="3" type="ORF">DX908_08950</name>
</gene>
<accession>A0A371RIW0</accession>
<proteinExistence type="predicted"/>
<comment type="caution">
    <text evidence="3">The sequence shown here is derived from an EMBL/GenBank/DDBJ whole genome shotgun (WGS) entry which is preliminary data.</text>
</comment>
<dbReference type="OrthoDB" id="1113830at2"/>
<sequence>MAETLPDQPLVPQYPAADGKPLYPAQTPEDRDIAHWQENSPYFVPPGDAKHPHIVDTLIKERAVKLSKSRLWPLYRHFFNWLLNYKAAKKMVDTAGRWRAKEAFGYASGLLNMTLDVEGLEHLPRDGAFILTMNHPTGIADGLAVHDAIVDVRSDAIVFVNGDALRLNPLLTDKLIPVEWREDKKTRAKSRETLKASNAAFEGGRAIILFPAGRLAYMDKDKVLHERVWQTTVAALAKRYKVPVVPANIKSRNSWLYYWLWNVNEELRDMTLFHELLNKAGKTFRIRIQKPIPYTDILKDNDEAAAEMRAYCVRGIDEGLSFDEWREKDGTYDVKEGIPEKSSPKTPDCV</sequence>
<dbReference type="RefSeq" id="WP_116392006.1">
    <property type="nucleotide sequence ID" value="NZ_QUQO01000001.1"/>
</dbReference>
<name>A0A371RIW0_9PROT</name>
<evidence type="ECO:0000256" key="1">
    <source>
        <dbReference type="SAM" id="MobiDB-lite"/>
    </source>
</evidence>
<evidence type="ECO:0000259" key="2">
    <source>
        <dbReference type="Pfam" id="PF19576"/>
    </source>
</evidence>
<dbReference type="SUPFAM" id="SSF69593">
    <property type="entry name" value="Glycerol-3-phosphate (1)-acyltransferase"/>
    <property type="match status" value="1"/>
</dbReference>
<keyword evidence="3" id="KW-0012">Acyltransferase</keyword>
<keyword evidence="3" id="KW-0808">Transferase</keyword>
<feature type="region of interest" description="Disordered" evidence="1">
    <location>
        <begin position="1"/>
        <end position="24"/>
    </location>
</feature>
<organism evidence="3 4">
    <name type="scientific">Parvularcula marina</name>
    <dbReference type="NCBI Taxonomy" id="2292771"/>
    <lineage>
        <taxon>Bacteria</taxon>
        <taxon>Pseudomonadati</taxon>
        <taxon>Pseudomonadota</taxon>
        <taxon>Alphaproteobacteria</taxon>
        <taxon>Parvularculales</taxon>
        <taxon>Parvularculaceae</taxon>
        <taxon>Parvularcula</taxon>
    </lineage>
</organism>
<reference evidence="3 4" key="1">
    <citation type="submission" date="2018-08" db="EMBL/GenBank/DDBJ databases">
        <title>Parvularcula sp. SM1705, isolated from surface water of the South Sea China.</title>
        <authorList>
            <person name="Sun L."/>
        </authorList>
    </citation>
    <scope>NUCLEOTIDE SEQUENCE [LARGE SCALE GENOMIC DNA]</scope>
    <source>
        <strain evidence="3 4">SM1705</strain>
    </source>
</reference>
<keyword evidence="4" id="KW-1185">Reference proteome</keyword>
<protein>
    <submittedName>
        <fullName evidence="3">Acyltransferase</fullName>
    </submittedName>
</protein>
<dbReference type="AlphaFoldDB" id="A0A371RIW0"/>